<evidence type="ECO:0000313" key="3">
    <source>
        <dbReference type="Proteomes" id="UP000515152"/>
    </source>
</evidence>
<organism evidence="3 4">
    <name type="scientific">Clupea harengus</name>
    <name type="common">Atlantic herring</name>
    <dbReference type="NCBI Taxonomy" id="7950"/>
    <lineage>
        <taxon>Eukaryota</taxon>
        <taxon>Metazoa</taxon>
        <taxon>Chordata</taxon>
        <taxon>Craniata</taxon>
        <taxon>Vertebrata</taxon>
        <taxon>Euteleostomi</taxon>
        <taxon>Actinopterygii</taxon>
        <taxon>Neopterygii</taxon>
        <taxon>Teleostei</taxon>
        <taxon>Clupei</taxon>
        <taxon>Clupeiformes</taxon>
        <taxon>Clupeoidei</taxon>
        <taxon>Clupeidae</taxon>
        <taxon>Clupea</taxon>
    </lineage>
</organism>
<keyword evidence="3" id="KW-1185">Reference proteome</keyword>
<keyword evidence="1" id="KW-0472">Membrane</keyword>
<keyword evidence="1" id="KW-0812">Transmembrane</keyword>
<gene>
    <name evidence="4" type="primary">LOC116219904</name>
</gene>
<dbReference type="KEGG" id="char:116219904"/>
<name>A0A6P8F7U5_CLUHA</name>
<evidence type="ECO:0000256" key="2">
    <source>
        <dbReference type="SAM" id="SignalP"/>
    </source>
</evidence>
<feature type="transmembrane region" description="Helical" evidence="1">
    <location>
        <begin position="251"/>
        <end position="275"/>
    </location>
</feature>
<protein>
    <submittedName>
        <fullName evidence="4">Uncharacterized protein LOC116219904 isoform X1</fullName>
    </submittedName>
</protein>
<dbReference type="OrthoDB" id="8917711at2759"/>
<keyword evidence="1" id="KW-1133">Transmembrane helix</keyword>
<dbReference type="GeneID" id="116219904"/>
<feature type="signal peptide" evidence="2">
    <location>
        <begin position="1"/>
        <end position="24"/>
    </location>
</feature>
<dbReference type="AlphaFoldDB" id="A0A6P8F7U5"/>
<dbReference type="RefSeq" id="XP_031419900.2">
    <property type="nucleotide sequence ID" value="XM_031564040.2"/>
</dbReference>
<proteinExistence type="predicted"/>
<dbReference type="Proteomes" id="UP000515152">
    <property type="component" value="Chromosome 26"/>
</dbReference>
<accession>A0A6P8F7U5</accession>
<evidence type="ECO:0000256" key="1">
    <source>
        <dbReference type="SAM" id="Phobius"/>
    </source>
</evidence>
<keyword evidence="2" id="KW-0732">Signal</keyword>
<reference evidence="4" key="1">
    <citation type="submission" date="2025-08" db="UniProtKB">
        <authorList>
            <consortium name="RefSeq"/>
        </authorList>
    </citation>
    <scope>IDENTIFICATION</scope>
</reference>
<evidence type="ECO:0000313" key="4">
    <source>
        <dbReference type="RefSeq" id="XP_031419900.2"/>
    </source>
</evidence>
<feature type="chain" id="PRO_5035175224" evidence="2">
    <location>
        <begin position="25"/>
        <end position="341"/>
    </location>
</feature>
<sequence>MVFYEHHIFMILLLITCTYSFGMADGSDPRPVSGPPAPPPPVPSLTQLLSVGDRLVFLCEAPDGHHGLFFELFGNKTLVDTVQHQTEECGAIFTVNRKDVTQEKPFCCLYMDARRMPSAFSTYVYAKLDEEASPLPPPVLESSSSEVQRGQMLSFNCSAPLCLRPKLFQLLRRSAGSAGSAGSPLDLLGPGAVVSSSPDPIFRVGPLDGGLYSCLYQMSLPTDLRIISSASQAVQVTVLHEPNTADEPTDWPFIVGALTAAVLFLAVVVGLSLAVHKKVREVAQEKKRREDAKFWSTVHARDHVVDLPITRLSSFFKDPGPDSGEYADPRTLSTFANLSYS</sequence>